<dbReference type="OrthoDB" id="408683at2759"/>
<keyword evidence="6" id="KW-1185">Reference proteome</keyword>
<dbReference type="Proteomes" id="UP000245207">
    <property type="component" value="Unassembled WGS sequence"/>
</dbReference>
<keyword evidence="5" id="KW-0378">Hydrolase</keyword>
<evidence type="ECO:0000313" key="6">
    <source>
        <dbReference type="Proteomes" id="UP000245207"/>
    </source>
</evidence>
<reference evidence="5 6" key="1">
    <citation type="journal article" date="2018" name="Mol. Plant">
        <title>The genome of Artemisia annua provides insight into the evolution of Asteraceae family and artemisinin biosynthesis.</title>
        <authorList>
            <person name="Shen Q."/>
            <person name="Zhang L."/>
            <person name="Liao Z."/>
            <person name="Wang S."/>
            <person name="Yan T."/>
            <person name="Shi P."/>
            <person name="Liu M."/>
            <person name="Fu X."/>
            <person name="Pan Q."/>
            <person name="Wang Y."/>
            <person name="Lv Z."/>
            <person name="Lu X."/>
            <person name="Zhang F."/>
            <person name="Jiang W."/>
            <person name="Ma Y."/>
            <person name="Chen M."/>
            <person name="Hao X."/>
            <person name="Li L."/>
            <person name="Tang Y."/>
            <person name="Lv G."/>
            <person name="Zhou Y."/>
            <person name="Sun X."/>
            <person name="Brodelius P.E."/>
            <person name="Rose J.K.C."/>
            <person name="Tang K."/>
        </authorList>
    </citation>
    <scope>NUCLEOTIDE SEQUENCE [LARGE SCALE GENOMIC DNA]</scope>
    <source>
        <strain evidence="6">cv. Huhao1</strain>
        <tissue evidence="5">Leaf</tissue>
    </source>
</reference>
<organism evidence="5 6">
    <name type="scientific">Artemisia annua</name>
    <name type="common">Sweet wormwood</name>
    <dbReference type="NCBI Taxonomy" id="35608"/>
    <lineage>
        <taxon>Eukaryota</taxon>
        <taxon>Viridiplantae</taxon>
        <taxon>Streptophyta</taxon>
        <taxon>Embryophyta</taxon>
        <taxon>Tracheophyta</taxon>
        <taxon>Spermatophyta</taxon>
        <taxon>Magnoliopsida</taxon>
        <taxon>eudicotyledons</taxon>
        <taxon>Gunneridae</taxon>
        <taxon>Pentapetalae</taxon>
        <taxon>asterids</taxon>
        <taxon>campanulids</taxon>
        <taxon>Asterales</taxon>
        <taxon>Asteraceae</taxon>
        <taxon>Asteroideae</taxon>
        <taxon>Anthemideae</taxon>
        <taxon>Artemisiinae</taxon>
        <taxon>Artemisia</taxon>
    </lineage>
</organism>
<dbReference type="Pfam" id="PF04258">
    <property type="entry name" value="Peptidase_A22B"/>
    <property type="match status" value="1"/>
</dbReference>
<dbReference type="GO" id="GO:0006508">
    <property type="term" value="P:proteolysis"/>
    <property type="evidence" value="ECO:0007669"/>
    <property type="project" value="UniProtKB-KW"/>
</dbReference>
<dbReference type="GO" id="GO:0016020">
    <property type="term" value="C:membrane"/>
    <property type="evidence" value="ECO:0007669"/>
    <property type="project" value="InterPro"/>
</dbReference>
<dbReference type="PANTHER" id="PTHR21027">
    <property type="entry name" value="TRNA-SPLICING ENDONUCLEASE SUBUNIT SEN54"/>
    <property type="match status" value="1"/>
</dbReference>
<keyword evidence="3" id="KW-0819">tRNA processing</keyword>
<dbReference type="InterPro" id="IPR024337">
    <property type="entry name" value="tRNA_splic_suSen54"/>
</dbReference>
<dbReference type="InterPro" id="IPR024336">
    <property type="entry name" value="tRNA_splic_suSen54_N"/>
</dbReference>
<feature type="domain" description="tRNA-splicing endonuclease subunit Sen54 N-terminal" evidence="4">
    <location>
        <begin position="188"/>
        <end position="247"/>
    </location>
</feature>
<evidence type="ECO:0000256" key="1">
    <source>
        <dbReference type="ARBA" id="ARBA00005736"/>
    </source>
</evidence>
<proteinExistence type="inferred from homology"/>
<dbReference type="GO" id="GO:0000214">
    <property type="term" value="C:tRNA-intron endonuclease complex"/>
    <property type="evidence" value="ECO:0007669"/>
    <property type="project" value="TreeGrafter"/>
</dbReference>
<comment type="similarity">
    <text evidence="1">Belongs to the SEN54 family.</text>
</comment>
<accession>A0A2U1MI10</accession>
<dbReference type="AlphaFoldDB" id="A0A2U1MI10"/>
<evidence type="ECO:0000256" key="2">
    <source>
        <dbReference type="ARBA" id="ARBA00022670"/>
    </source>
</evidence>
<sequence>MVSIAKSFDAPIKLLFPTRVVARPYSMLGLGDIVIPARSVIHCTSCYRVLGCSLHKEWGGETDALSSGLLDINEGFDIWLLGNVKLYSKLDKRQVRLFLLPLEVFGLRLIHSMLSGTVKKEIVASLLAPLMEVVSWIPYLLAAVFVSICFVMETKDWAAASSGGSSDSDVNSPDSDNGDRFYASGDLPKLQFRKDPSKARWKEELGMAEIVNSKGRMLTTTGISRGGKIYIFLEDALFLAEIGALHLLDDENKCIPLENIYKKFAEGVGGSSWESFEVYRHLKSLGYIIKRHGVCWSRKRGKNVPASVEGDSGSQTITENGNEDIDSIAEISELFSTMKINELRPVFDVYPPNSNFRKTSPGNPMFILGIKSGNPPTKKQIEDLEGQCEGIPLKVCYVEHGRVSFFSFNEIELPVLP</sequence>
<dbReference type="STRING" id="35608.A0A2U1MI10"/>
<keyword evidence="2" id="KW-0645">Protease</keyword>
<evidence type="ECO:0000256" key="3">
    <source>
        <dbReference type="ARBA" id="ARBA00022694"/>
    </source>
</evidence>
<comment type="caution">
    <text evidence="5">The sequence shown here is derived from an EMBL/GenBank/DDBJ whole genome shotgun (WGS) entry which is preliminary data.</text>
</comment>
<dbReference type="Pfam" id="PF12928">
    <property type="entry name" value="tRNA_int_end_N2"/>
    <property type="match status" value="1"/>
</dbReference>
<dbReference type="GO" id="GO:0000379">
    <property type="term" value="P:tRNA-type intron splice site recognition and cleavage"/>
    <property type="evidence" value="ECO:0007669"/>
    <property type="project" value="TreeGrafter"/>
</dbReference>
<keyword evidence="5" id="KW-0540">Nuclease</keyword>
<name>A0A2U1MI10_ARTAN</name>
<dbReference type="EMBL" id="PKPP01005241">
    <property type="protein sequence ID" value="PWA60859.1"/>
    <property type="molecule type" value="Genomic_DNA"/>
</dbReference>
<dbReference type="PANTHER" id="PTHR21027:SF1">
    <property type="entry name" value="TRNA-SPLICING ENDONUCLEASE SUBUNIT SEN54"/>
    <property type="match status" value="1"/>
</dbReference>
<protein>
    <submittedName>
        <fullName evidence="5">tRNA-splicing endonuclease, subunit Sen54</fullName>
    </submittedName>
</protein>
<keyword evidence="5" id="KW-0255">Endonuclease</keyword>
<dbReference type="InterPro" id="IPR007369">
    <property type="entry name" value="Peptidase_A22B_SPP"/>
</dbReference>
<evidence type="ECO:0000313" key="5">
    <source>
        <dbReference type="EMBL" id="PWA60859.1"/>
    </source>
</evidence>
<dbReference type="GO" id="GO:0042500">
    <property type="term" value="F:aspartic endopeptidase activity, intramembrane cleaving"/>
    <property type="evidence" value="ECO:0007669"/>
    <property type="project" value="InterPro"/>
</dbReference>
<dbReference type="GO" id="GO:0004519">
    <property type="term" value="F:endonuclease activity"/>
    <property type="evidence" value="ECO:0007669"/>
    <property type="project" value="UniProtKB-KW"/>
</dbReference>
<evidence type="ECO:0000259" key="4">
    <source>
        <dbReference type="Pfam" id="PF12928"/>
    </source>
</evidence>
<gene>
    <name evidence="5" type="ORF">CTI12_AA377130</name>
</gene>